<feature type="compositionally biased region" description="Acidic residues" evidence="1">
    <location>
        <begin position="247"/>
        <end position="256"/>
    </location>
</feature>
<dbReference type="Proteomes" id="UP000799423">
    <property type="component" value="Unassembled WGS sequence"/>
</dbReference>
<evidence type="ECO:0000313" key="4">
    <source>
        <dbReference type="Proteomes" id="UP000799423"/>
    </source>
</evidence>
<feature type="region of interest" description="Disordered" evidence="1">
    <location>
        <begin position="558"/>
        <end position="604"/>
    </location>
</feature>
<keyword evidence="2" id="KW-1133">Transmembrane helix</keyword>
<keyword evidence="4" id="KW-1185">Reference proteome</keyword>
<feature type="region of interest" description="Disordered" evidence="1">
    <location>
        <begin position="89"/>
        <end position="153"/>
    </location>
</feature>
<feature type="compositionally biased region" description="Low complexity" evidence="1">
    <location>
        <begin position="576"/>
        <end position="589"/>
    </location>
</feature>
<keyword evidence="2" id="KW-0812">Transmembrane</keyword>
<accession>A0A6A7B4H4</accession>
<reference evidence="3" key="1">
    <citation type="submission" date="2020-01" db="EMBL/GenBank/DDBJ databases">
        <authorList>
            <consortium name="DOE Joint Genome Institute"/>
            <person name="Haridas S."/>
            <person name="Albert R."/>
            <person name="Binder M."/>
            <person name="Bloem J."/>
            <person name="Labutti K."/>
            <person name="Salamov A."/>
            <person name="Andreopoulos B."/>
            <person name="Baker S.E."/>
            <person name="Barry K."/>
            <person name="Bills G."/>
            <person name="Bluhm B.H."/>
            <person name="Cannon C."/>
            <person name="Castanera R."/>
            <person name="Culley D.E."/>
            <person name="Daum C."/>
            <person name="Ezra D."/>
            <person name="Gonzalez J.B."/>
            <person name="Henrissat B."/>
            <person name="Kuo A."/>
            <person name="Liang C."/>
            <person name="Lipzen A."/>
            <person name="Lutzoni F."/>
            <person name="Magnuson J."/>
            <person name="Mondo S."/>
            <person name="Nolan M."/>
            <person name="Ohm R."/>
            <person name="Pangilinan J."/>
            <person name="Park H.-J."/>
            <person name="Ramirez L."/>
            <person name="Alfaro M."/>
            <person name="Sun H."/>
            <person name="Tritt A."/>
            <person name="Yoshinaga Y."/>
            <person name="Zwiers L.-H."/>
            <person name="Turgeon B.G."/>
            <person name="Goodwin S.B."/>
            <person name="Spatafora J.W."/>
            <person name="Crous P.W."/>
            <person name="Grigoriev I.V."/>
        </authorList>
    </citation>
    <scope>NUCLEOTIDE SEQUENCE</scope>
    <source>
        <strain evidence="3">IPT5</strain>
    </source>
</reference>
<dbReference type="OrthoDB" id="3648773at2759"/>
<sequence>MRTNSYNQGGMGLLPGSDPIFSSSTPLTERPVTKTRDRCYITRPRFPKTRSGRSGRSGTSDSMRACTPEDIPSPEELRLQWEQQAQFKGELQELSQSTKTRRGRRWWKTSSDDGQQTPEPVTRRISFNRFKRNNRNSDHSIDKDKKQAKDFSTRKWYSKQPVPFVNKPPGLEGMIVPPAFIPPGVNRVPTPPMFDTDGEVKGKLADFFFDVQGGTAPRGNKPKRPPGGYWDSDALLISLTSDIDLADDEEEEENEGPEGPSDEYARTPLHFELNGTPGLDPGGSSGYLTLSTMNPGIPSPVLKNEAVFRIPHDEVLDQRARTALARQEDEDRRKFEWMVPEHYPTSPLCPLHEMYNGPWTNLCYWHGKRQSDRIILKGEYASGRDKHGNLKPLGNTAKANAKNVAVFKKPVHDGGTVLFITVISPLILVLILLCLLSFHIRVGIRNRTAIYLATAVLAGYISLAWQLAELRIDGYGVTSAHSWCWQNDDEYWKLWEHAVFRKHVGQYGIGMCAVIGMSLAFYIALATLAVVINRWYAQLEAENVRMIDLDRSTDRAESGRALVAPPGEGSVTTIGASASPSSASDQSRSGVRTPEAAVKANEAHLATRPLVQGGDLDHRGDLGYRAIDGRRHDAGV</sequence>
<feature type="compositionally biased region" description="Basic and acidic residues" evidence="1">
    <location>
        <begin position="31"/>
        <end position="40"/>
    </location>
</feature>
<proteinExistence type="predicted"/>
<dbReference type="AlphaFoldDB" id="A0A6A7B4H4"/>
<evidence type="ECO:0000256" key="2">
    <source>
        <dbReference type="SAM" id="Phobius"/>
    </source>
</evidence>
<name>A0A6A7B4H4_9PLEO</name>
<evidence type="ECO:0000313" key="3">
    <source>
        <dbReference type="EMBL" id="KAF2850436.1"/>
    </source>
</evidence>
<keyword evidence="2" id="KW-0472">Membrane</keyword>
<gene>
    <name evidence="3" type="ORF">T440DRAFT_555004</name>
</gene>
<protein>
    <submittedName>
        <fullName evidence="3">Uncharacterized protein</fullName>
    </submittedName>
</protein>
<feature type="transmembrane region" description="Helical" evidence="2">
    <location>
        <begin position="450"/>
        <end position="468"/>
    </location>
</feature>
<dbReference type="EMBL" id="MU006306">
    <property type="protein sequence ID" value="KAF2850436.1"/>
    <property type="molecule type" value="Genomic_DNA"/>
</dbReference>
<evidence type="ECO:0000256" key="1">
    <source>
        <dbReference type="SAM" id="MobiDB-lite"/>
    </source>
</evidence>
<feature type="transmembrane region" description="Helical" evidence="2">
    <location>
        <begin position="417"/>
        <end position="438"/>
    </location>
</feature>
<feature type="region of interest" description="Disordered" evidence="1">
    <location>
        <begin position="247"/>
        <end position="284"/>
    </location>
</feature>
<organism evidence="3 4">
    <name type="scientific">Plenodomus tracheiphilus IPT5</name>
    <dbReference type="NCBI Taxonomy" id="1408161"/>
    <lineage>
        <taxon>Eukaryota</taxon>
        <taxon>Fungi</taxon>
        <taxon>Dikarya</taxon>
        <taxon>Ascomycota</taxon>
        <taxon>Pezizomycotina</taxon>
        <taxon>Dothideomycetes</taxon>
        <taxon>Pleosporomycetidae</taxon>
        <taxon>Pleosporales</taxon>
        <taxon>Pleosporineae</taxon>
        <taxon>Leptosphaeriaceae</taxon>
        <taxon>Plenodomus</taxon>
    </lineage>
</organism>
<feature type="region of interest" description="Disordered" evidence="1">
    <location>
        <begin position="1"/>
        <end position="74"/>
    </location>
</feature>
<feature type="compositionally biased region" description="Basic and acidic residues" evidence="1">
    <location>
        <begin position="135"/>
        <end position="153"/>
    </location>
</feature>
<feature type="transmembrane region" description="Helical" evidence="2">
    <location>
        <begin position="507"/>
        <end position="532"/>
    </location>
</feature>